<evidence type="ECO:0000256" key="1">
    <source>
        <dbReference type="ARBA" id="ARBA00001946"/>
    </source>
</evidence>
<dbReference type="FunFam" id="3.30.70.270:FF:000001">
    <property type="entry name" value="Diguanylate cyclase domain protein"/>
    <property type="match status" value="1"/>
</dbReference>
<dbReference type="NCBIfam" id="TIGR00836">
    <property type="entry name" value="amt"/>
    <property type="match status" value="1"/>
</dbReference>
<feature type="transmembrane region" description="Helical" evidence="9">
    <location>
        <begin position="196"/>
        <end position="214"/>
    </location>
</feature>
<keyword evidence="5 9" id="KW-0812">Transmembrane</keyword>
<keyword evidence="8" id="KW-0924">Ammonia transport</keyword>
<keyword evidence="14" id="KW-1185">Reference proteome</keyword>
<evidence type="ECO:0000256" key="5">
    <source>
        <dbReference type="ARBA" id="ARBA00022692"/>
    </source>
</evidence>
<dbReference type="InterPro" id="IPR024041">
    <property type="entry name" value="NH4_transpt_AmtB-like_dom"/>
</dbReference>
<feature type="transmembrane region" description="Helical" evidence="9">
    <location>
        <begin position="226"/>
        <end position="247"/>
    </location>
</feature>
<dbReference type="PANTHER" id="PTHR44757">
    <property type="entry name" value="DIGUANYLATE CYCLASE DGCP"/>
    <property type="match status" value="1"/>
</dbReference>
<dbReference type="InterPro" id="IPR001633">
    <property type="entry name" value="EAL_dom"/>
</dbReference>
<dbReference type="GO" id="GO:0003824">
    <property type="term" value="F:catalytic activity"/>
    <property type="evidence" value="ECO:0007669"/>
    <property type="project" value="UniProtKB-ARBA"/>
</dbReference>
<evidence type="ECO:0000259" key="12">
    <source>
        <dbReference type="PROSITE" id="PS50887"/>
    </source>
</evidence>
<feature type="transmembrane region" description="Helical" evidence="9">
    <location>
        <begin position="254"/>
        <end position="274"/>
    </location>
</feature>
<dbReference type="InterPro" id="IPR029020">
    <property type="entry name" value="Ammonium/urea_transptr"/>
</dbReference>
<evidence type="ECO:0000256" key="2">
    <source>
        <dbReference type="ARBA" id="ARBA00004141"/>
    </source>
</evidence>
<dbReference type="KEGG" id="pmaw:MACH26_09010"/>
<evidence type="ECO:0000259" key="10">
    <source>
        <dbReference type="PROSITE" id="PS50112"/>
    </source>
</evidence>
<evidence type="ECO:0000313" key="13">
    <source>
        <dbReference type="EMBL" id="BDX05380.1"/>
    </source>
</evidence>
<dbReference type="CDD" id="cd00130">
    <property type="entry name" value="PAS"/>
    <property type="match status" value="1"/>
</dbReference>
<dbReference type="Gene3D" id="3.30.450.20">
    <property type="entry name" value="PAS domain"/>
    <property type="match status" value="1"/>
</dbReference>
<dbReference type="PROSITE" id="PS01219">
    <property type="entry name" value="AMMONIUM_TRANSP"/>
    <property type="match status" value="1"/>
</dbReference>
<feature type="transmembrane region" description="Helical" evidence="9">
    <location>
        <begin position="80"/>
        <end position="101"/>
    </location>
</feature>
<dbReference type="EMBL" id="AP027272">
    <property type="protein sequence ID" value="BDX05380.1"/>
    <property type="molecule type" value="Genomic_DNA"/>
</dbReference>
<feature type="transmembrane region" description="Helical" evidence="9">
    <location>
        <begin position="5"/>
        <end position="23"/>
    </location>
</feature>
<dbReference type="InterPro" id="IPR043128">
    <property type="entry name" value="Rev_trsase/Diguanyl_cyclase"/>
</dbReference>
<dbReference type="CDD" id="cd01949">
    <property type="entry name" value="GGDEF"/>
    <property type="match status" value="1"/>
</dbReference>
<dbReference type="PROSITE" id="PS50887">
    <property type="entry name" value="GGDEF"/>
    <property type="match status" value="1"/>
</dbReference>
<dbReference type="CDD" id="cd01948">
    <property type="entry name" value="EAL"/>
    <property type="match status" value="1"/>
</dbReference>
<evidence type="ECO:0000256" key="3">
    <source>
        <dbReference type="ARBA" id="ARBA00005887"/>
    </source>
</evidence>
<dbReference type="NCBIfam" id="TIGR00254">
    <property type="entry name" value="GGDEF"/>
    <property type="match status" value="1"/>
</dbReference>
<dbReference type="NCBIfam" id="TIGR00229">
    <property type="entry name" value="sensory_box"/>
    <property type="match status" value="1"/>
</dbReference>
<dbReference type="GO" id="GO:0016020">
    <property type="term" value="C:membrane"/>
    <property type="evidence" value="ECO:0007669"/>
    <property type="project" value="UniProtKB-SubCell"/>
</dbReference>
<feature type="domain" description="GGDEF" evidence="12">
    <location>
        <begin position="617"/>
        <end position="750"/>
    </location>
</feature>
<dbReference type="GO" id="GO:0008519">
    <property type="term" value="F:ammonium channel activity"/>
    <property type="evidence" value="ECO:0007669"/>
    <property type="project" value="InterPro"/>
</dbReference>
<keyword evidence="7 9" id="KW-0472">Membrane</keyword>
<dbReference type="InterPro" id="IPR052155">
    <property type="entry name" value="Biofilm_reg_signaling"/>
</dbReference>
<dbReference type="InterPro" id="IPR035919">
    <property type="entry name" value="EAL_sf"/>
</dbReference>
<evidence type="ECO:0000313" key="14">
    <source>
        <dbReference type="Proteomes" id="UP001333710"/>
    </source>
</evidence>
<dbReference type="InterPro" id="IPR000160">
    <property type="entry name" value="GGDEF_dom"/>
</dbReference>
<feature type="transmembrane region" description="Helical" evidence="9">
    <location>
        <begin position="113"/>
        <end position="134"/>
    </location>
</feature>
<dbReference type="InterPro" id="IPR018047">
    <property type="entry name" value="Ammonium_transpt_CS"/>
</dbReference>
<comment type="similarity">
    <text evidence="3">Belongs to the ammonia transporter channel (TC 1.A.11.2) family.</text>
</comment>
<feature type="domain" description="PAS" evidence="10">
    <location>
        <begin position="455"/>
        <end position="526"/>
    </location>
</feature>
<keyword evidence="4" id="KW-0813">Transport</keyword>
<keyword evidence="6 9" id="KW-1133">Transmembrane helix</keyword>
<dbReference type="SUPFAM" id="SSF141868">
    <property type="entry name" value="EAL domain-like"/>
    <property type="match status" value="1"/>
</dbReference>
<feature type="transmembrane region" description="Helical" evidence="9">
    <location>
        <begin position="345"/>
        <end position="365"/>
    </location>
</feature>
<dbReference type="Pfam" id="PF00990">
    <property type="entry name" value="GGDEF"/>
    <property type="match status" value="1"/>
</dbReference>
<dbReference type="PROSITE" id="PS50112">
    <property type="entry name" value="PAS"/>
    <property type="match status" value="1"/>
</dbReference>
<dbReference type="SUPFAM" id="SSF111352">
    <property type="entry name" value="Ammonium transporter"/>
    <property type="match status" value="1"/>
</dbReference>
<gene>
    <name evidence="13" type="ORF">MACH26_09010</name>
</gene>
<name>A0AA48HVL7_9ALTE</name>
<comment type="subcellular location">
    <subcellularLocation>
        <location evidence="2">Membrane</location>
        <topology evidence="2">Multi-pass membrane protein</topology>
    </subcellularLocation>
</comment>
<evidence type="ECO:0000256" key="9">
    <source>
        <dbReference type="SAM" id="Phobius"/>
    </source>
</evidence>
<protein>
    <recommendedName>
        <fullName evidence="15">Ammonium transporter</fullName>
    </recommendedName>
</protein>
<organism evidence="13 14">
    <name type="scientific">Planctobacterium marinum</name>
    <dbReference type="NCBI Taxonomy" id="1631968"/>
    <lineage>
        <taxon>Bacteria</taxon>
        <taxon>Pseudomonadati</taxon>
        <taxon>Pseudomonadota</taxon>
        <taxon>Gammaproteobacteria</taxon>
        <taxon>Alteromonadales</taxon>
        <taxon>Alteromonadaceae</taxon>
        <taxon>Planctobacterium</taxon>
    </lineage>
</organism>
<dbReference type="SMART" id="SM00267">
    <property type="entry name" value="GGDEF"/>
    <property type="match status" value="1"/>
</dbReference>
<dbReference type="Pfam" id="PF00563">
    <property type="entry name" value="EAL"/>
    <property type="match status" value="1"/>
</dbReference>
<dbReference type="Gene3D" id="3.30.70.270">
    <property type="match status" value="1"/>
</dbReference>
<comment type="cofactor">
    <cofactor evidence="1">
        <name>Mg(2+)</name>
        <dbReference type="ChEBI" id="CHEBI:18420"/>
    </cofactor>
</comment>
<sequence length="1016" mass="112943">MDYFWLIGCAMLVFLMQAGFLCLETGKIRSKNSINVAAKNLSDLVIASVVFWLFGFGLMFGESIWGIVGGNEFLFGAQSSAWQISFFLFQLMFCGTAATILSGAVAERMSYRGYVLVTLVLCCFIYPVVGHWAWASAFNGNNTGWLQALGFVDFAGSTIVHSVGGWIALSAVIIIGPRIGRFDKDKRIPVGNNLPFSVLGTILIWLGWFGFNGGSTLVFNESVPKVLLNTCLAAAWGGVAATCIFVIRHKFVDVTYILNGVIAGLVSITASAHAVTAPQAALIGIVGGLVLYQGCMVMERLKLDDALSVVPAHLFAGIWGTLAVALFGDASILATGLGFWQQLSVQLLGVVSIGIFCLTVSYLLLRLINHFVPLRVTAEQEYLGMNITEHRASTELIDLLTDMQGQEREGRFDESVSEEPFTEVGQIAKQYNRVINRVQEEMSKRDEAIHSFRSSEKRKSAILDASMDCIITIDRYGNIIEFNPAAERTFGQTKSQVAGLSFVSSFVTSEAQQGFLDSIEHQFSQPEGLLLNRRNRIVLRRISDDTFPAEITITGAAFGGSNEREFTLHIRDITRQKRMQDKLQNLAYCDPLTGLYNRTFLLDSLQRQLEIQPQDCTDIALFFLDLDRFKQVNDTLGHKAGDQLLQEVASRLNQVTRDSDIIARWGGDEFVVMMTGIEDKGHVTQIANKMLHIMRQPVLIQNRQLKVLTSVGVALQDSHQNSAESLIQHADIAMYHAKEAGRDNFKVFRPEMAEQASETFFYAQALRGALNQAQQFFIVWQPKVNARQEFIGCEALVRWQLPDHGVVSPAIFIPIAEQQDMIIELEEIVFHKIFQQLAHWRAQNRAVLPVAINVSGKHLISGRLLPLLQSLMEKFAIPGEWLEIEVTEGVFLTDTERCIAVLKAIKQLQIKVAIDDFGTGYSSLSYLKNLPLDVLKIDRSFVDGCGEQNESDKICSTILKLAESLSLSTIAEGVEIAQQFEFLKNKGCTGFQGYYFYKPMSAEQLAQLMDCQKKSA</sequence>
<evidence type="ECO:0000256" key="7">
    <source>
        <dbReference type="ARBA" id="ARBA00023136"/>
    </source>
</evidence>
<feature type="transmembrane region" description="Helical" evidence="9">
    <location>
        <begin position="154"/>
        <end position="175"/>
    </location>
</feature>
<dbReference type="Gene3D" id="1.10.3430.10">
    <property type="entry name" value="Ammonium transporter AmtB like domains"/>
    <property type="match status" value="1"/>
</dbReference>
<dbReference type="SMART" id="SM00052">
    <property type="entry name" value="EAL"/>
    <property type="match status" value="1"/>
</dbReference>
<evidence type="ECO:0008006" key="15">
    <source>
        <dbReference type="Google" id="ProtNLM"/>
    </source>
</evidence>
<reference evidence="13" key="1">
    <citation type="submission" date="2023-01" db="EMBL/GenBank/DDBJ databases">
        <title>Complete genome sequence of Planctobacterium marinum strain Dej080120_11.</title>
        <authorList>
            <person name="Ueki S."/>
            <person name="Maruyama F."/>
        </authorList>
    </citation>
    <scope>NUCLEOTIDE SEQUENCE</scope>
    <source>
        <strain evidence="13">Dej080120_11</strain>
    </source>
</reference>
<accession>A0AA48HVL7</accession>
<evidence type="ECO:0000256" key="6">
    <source>
        <dbReference type="ARBA" id="ARBA00022989"/>
    </source>
</evidence>
<evidence type="ECO:0000259" key="11">
    <source>
        <dbReference type="PROSITE" id="PS50883"/>
    </source>
</evidence>
<feature type="transmembrane region" description="Helical" evidence="9">
    <location>
        <begin position="310"/>
        <end position="333"/>
    </location>
</feature>
<dbReference type="Pfam" id="PF00909">
    <property type="entry name" value="Ammonium_transp"/>
    <property type="match status" value="1"/>
</dbReference>
<dbReference type="Pfam" id="PF13426">
    <property type="entry name" value="PAS_9"/>
    <property type="match status" value="1"/>
</dbReference>
<feature type="transmembrane region" description="Helical" evidence="9">
    <location>
        <begin position="44"/>
        <end position="68"/>
    </location>
</feature>
<dbReference type="Proteomes" id="UP001333710">
    <property type="component" value="Chromosome"/>
</dbReference>
<evidence type="ECO:0000256" key="4">
    <source>
        <dbReference type="ARBA" id="ARBA00022448"/>
    </source>
</evidence>
<dbReference type="PROSITE" id="PS50883">
    <property type="entry name" value="EAL"/>
    <property type="match status" value="1"/>
</dbReference>
<proteinExistence type="inferred from homology"/>
<dbReference type="SUPFAM" id="SSF55073">
    <property type="entry name" value="Nucleotide cyclase"/>
    <property type="match status" value="1"/>
</dbReference>
<dbReference type="RefSeq" id="WP_338291347.1">
    <property type="nucleotide sequence ID" value="NZ_AP027272.1"/>
</dbReference>
<dbReference type="SUPFAM" id="SSF55785">
    <property type="entry name" value="PYP-like sensor domain (PAS domain)"/>
    <property type="match status" value="1"/>
</dbReference>
<dbReference type="InterPro" id="IPR029787">
    <property type="entry name" value="Nucleotide_cyclase"/>
</dbReference>
<evidence type="ECO:0000256" key="8">
    <source>
        <dbReference type="ARBA" id="ARBA00023177"/>
    </source>
</evidence>
<dbReference type="PANTHER" id="PTHR44757:SF2">
    <property type="entry name" value="BIOFILM ARCHITECTURE MAINTENANCE PROTEIN MBAA"/>
    <property type="match status" value="1"/>
</dbReference>
<dbReference type="SMART" id="SM00091">
    <property type="entry name" value="PAS"/>
    <property type="match status" value="1"/>
</dbReference>
<dbReference type="InterPro" id="IPR000014">
    <property type="entry name" value="PAS"/>
</dbReference>
<dbReference type="AlphaFoldDB" id="A0AA48HVL7"/>
<dbReference type="Gene3D" id="3.20.20.450">
    <property type="entry name" value="EAL domain"/>
    <property type="match status" value="1"/>
</dbReference>
<feature type="domain" description="EAL" evidence="11">
    <location>
        <begin position="759"/>
        <end position="1013"/>
    </location>
</feature>
<dbReference type="InterPro" id="IPR035965">
    <property type="entry name" value="PAS-like_dom_sf"/>
</dbReference>
<dbReference type="InterPro" id="IPR001905">
    <property type="entry name" value="Ammonium_transpt"/>
</dbReference>